<feature type="compositionally biased region" description="Polar residues" evidence="1">
    <location>
        <begin position="24"/>
        <end position="37"/>
    </location>
</feature>
<organism evidence="3 4">
    <name type="scientific">Pseudomonas viridiflava ICMP 13104</name>
    <dbReference type="NCBI Taxonomy" id="1198305"/>
    <lineage>
        <taxon>Bacteria</taxon>
        <taxon>Pseudomonadati</taxon>
        <taxon>Pseudomonadota</taxon>
        <taxon>Gammaproteobacteria</taxon>
        <taxon>Pseudomonadales</taxon>
        <taxon>Pseudomonadaceae</taxon>
        <taxon>Pseudomonas</taxon>
    </lineage>
</organism>
<evidence type="ECO:0000313" key="4">
    <source>
        <dbReference type="Proteomes" id="UP000053048"/>
    </source>
</evidence>
<dbReference type="EMBL" id="LKEJ01000079">
    <property type="protein sequence ID" value="KTB69581.1"/>
    <property type="molecule type" value="Genomic_DNA"/>
</dbReference>
<keyword evidence="2" id="KW-1133">Transmembrane helix</keyword>
<comment type="caution">
    <text evidence="3">The sequence shown here is derived from an EMBL/GenBank/DDBJ whole genome shotgun (WGS) entry which is preliminary data.</text>
</comment>
<protein>
    <submittedName>
        <fullName evidence="3">Uncharacterized protein</fullName>
    </submittedName>
</protein>
<feature type="region of interest" description="Disordered" evidence="1">
    <location>
        <begin position="1"/>
        <end position="50"/>
    </location>
</feature>
<accession>A0A0W0I8Y9</accession>
<dbReference type="AlphaFoldDB" id="A0A0W0I8Y9"/>
<evidence type="ECO:0000256" key="2">
    <source>
        <dbReference type="SAM" id="Phobius"/>
    </source>
</evidence>
<proteinExistence type="predicted"/>
<feature type="region of interest" description="Disordered" evidence="1">
    <location>
        <begin position="1116"/>
        <end position="1164"/>
    </location>
</feature>
<keyword evidence="4" id="KW-1185">Reference proteome</keyword>
<evidence type="ECO:0000313" key="3">
    <source>
        <dbReference type="EMBL" id="KTB69581.1"/>
    </source>
</evidence>
<gene>
    <name evidence="3" type="ORF">AO067_13450</name>
</gene>
<name>A0A0W0I8Y9_PSEVI</name>
<reference evidence="3 4" key="1">
    <citation type="submission" date="2015-09" db="EMBL/GenBank/DDBJ databases">
        <title>Genome sequence of ICMP 13104.</title>
        <authorList>
            <person name="Visnovsky S."/>
            <person name="Lu A."/>
            <person name="Panda P."/>
            <person name="Pitman A."/>
        </authorList>
    </citation>
    <scope>NUCLEOTIDE SEQUENCE [LARGE SCALE GENOMIC DNA]</scope>
    <source>
        <strain evidence="3 4">ICMP 13104</strain>
    </source>
</reference>
<keyword evidence="2" id="KW-0812">Transmembrane</keyword>
<feature type="transmembrane region" description="Helical" evidence="2">
    <location>
        <begin position="1029"/>
        <end position="1051"/>
    </location>
</feature>
<sequence length="1164" mass="124313">MSTSTVSPAPGPVPTPAPGNNANTRFNQVLQSSNRNGATYRPASANEKAPALSDYASIEKPGTVAADTVRYVTEKGDHVLVSKSTSPALYQQVVDDQPALAGFKTSVAAGYKPAAADAEAPSGSGGYLRIGPPEEMGPGLIRYEAADGSKVIVSEQQNPELFKQVASDFKTLSGINSSQQEGYRLAGADEKVPEKLGDFAVVGPVDEAGPGLMRYVDREGNKIVVSQSDNPQLYGAAKDAFNSLTGLSKSETEGYRRAGDNEVWPPVFGTTVGPLNEAGPGTLRYEHNGEKVVVARDDNPKLFDYLKALQSVVADPEKRSAMEKAVNEGQILADGNTPLPGLNDIVEFHWIPGQEQSQISYRNQQGETVVVTQALTPDLFEKVTTLHDAWNKINSSREEGYKLAEPNDFLKNQDITIGSPDELGSGLIRFENGDGKFIVSKDASPQLYDDVVEKWNALGTGNISDTRTRYNLPAVADVDLMGQKTGVKADKDDEKSEELNVGELATKELLDQYREGVKKGDIAKDDPRAKLVRAIEAQAAYDNGRGLTGYEEAQGAFGGTWREFDSKQTQLSSADMHDIIDGGKLQEQLTTLFSDPTVQQDYQTKMTEALDKVPNKDEIKQKLLDLTANPDYVLYLKDLKKQGLGQEAQKDLSDTLSSLALVDPEGASKAAQSIQADGLTSDLNDLVADPSKISDENNALATKDLFGLLKAELKGFLVDMPRFLQPTFEKFIQEGVVGNAKPADIAKALKEVGDAYQKNGKVSEDDIKTALSKPYIPVADRGKLGEIFNTLNSKGVMGSVAAGVSLFSAIYQMVGNGGKLGETPIQRLGIAKDFLSFAGGASHFVRLADQVGDLMGKGGLVDMLGLDKTLPEIWGKENFGKTKEVRVSGISASNLSEIRTALDATDDYRLSSTLGDMAGGAEAERQAMGGITQRLSDAVQASGAKLPSATASKIAGSVVKVLGPATDLAGGFADIVLGAFTIKDGVKSGDKLAQAAGGLQIAGGAFGASAGVLGTAALVGAGGAAATALAGPFFLVGVAIAVVGGIIGYFVDHNKKQKASENENDWYRDLAADGLLQADWGDKVEYAHYSIHHYQEREAPADDSLFRFQSAEWQHFDETPQKDGSSTNRLDGELHVEFGETHKTPDQEQRDQLREAPRWTGPKI</sequence>
<keyword evidence="2" id="KW-0472">Membrane</keyword>
<feature type="compositionally biased region" description="Basic and acidic residues" evidence="1">
    <location>
        <begin position="1130"/>
        <end position="1157"/>
    </location>
</feature>
<dbReference type="Proteomes" id="UP000053048">
    <property type="component" value="Unassembled WGS sequence"/>
</dbReference>
<evidence type="ECO:0000256" key="1">
    <source>
        <dbReference type="SAM" id="MobiDB-lite"/>
    </source>
</evidence>